<dbReference type="GO" id="GO:0034359">
    <property type="term" value="C:mature chylomicron"/>
    <property type="evidence" value="ECO:0007669"/>
    <property type="project" value="TreeGrafter"/>
</dbReference>
<comment type="caution">
    <text evidence="1">The sequence shown here is derived from an EMBL/GenBank/DDBJ whole genome shotgun (WGS) entry which is preliminary data.</text>
</comment>
<dbReference type="PANTHER" id="PTHR13769">
    <property type="entry name" value="APOLIPOPROTEIN B"/>
    <property type="match status" value="1"/>
</dbReference>
<sequence>MTNTEKDNLLLILGFDLLEATASLKYNRNKNTLTTEVVIPDYDVEAGIRLAVIESDSRGKKMRGITIDVTNRNIPQLTLVGHTRLHMMNDAMLQLQMVIPILKTEASVSATLKKDKDVLMDLVTAINLPKTSYQQKASLKFDDDKFEVELKSDMNIEIHKLIPTSTKINSNFYSWEGSISGGNNTVDVPNYIVQYKAMAQSPFNLLSYKLEAFTINLKKLQEISIPAQISVPEFTVLNTYTIPAFTIDFDEIKANIIYIIDNIREFEIELHDPGEIFEASAKTTAKATTQIYTANLVNNMKLTLKNGIFAVIDTNYDHSVDNPSIETSNQAS</sequence>
<dbReference type="GO" id="GO:0120020">
    <property type="term" value="F:cholesterol transfer activity"/>
    <property type="evidence" value="ECO:0007669"/>
    <property type="project" value="TreeGrafter"/>
</dbReference>
<dbReference type="InterPro" id="IPR052418">
    <property type="entry name" value="Apolipoprotein_B"/>
</dbReference>
<dbReference type="GO" id="GO:0050750">
    <property type="term" value="F:low-density lipoprotein particle receptor binding"/>
    <property type="evidence" value="ECO:0007669"/>
    <property type="project" value="TreeGrafter"/>
</dbReference>
<gene>
    <name evidence="1" type="ORF">KUDE01_019283</name>
</gene>
<dbReference type="PANTHER" id="PTHR13769:SF6">
    <property type="entry name" value="APOLIPOPROTEIN B-100"/>
    <property type="match status" value="1"/>
</dbReference>
<organism evidence="1 2">
    <name type="scientific">Dissostichus eleginoides</name>
    <name type="common">Patagonian toothfish</name>
    <name type="synonym">Dissostichus amissus</name>
    <dbReference type="NCBI Taxonomy" id="100907"/>
    <lineage>
        <taxon>Eukaryota</taxon>
        <taxon>Metazoa</taxon>
        <taxon>Chordata</taxon>
        <taxon>Craniata</taxon>
        <taxon>Vertebrata</taxon>
        <taxon>Euteleostomi</taxon>
        <taxon>Actinopterygii</taxon>
        <taxon>Neopterygii</taxon>
        <taxon>Teleostei</taxon>
        <taxon>Neoteleostei</taxon>
        <taxon>Acanthomorphata</taxon>
        <taxon>Eupercaria</taxon>
        <taxon>Perciformes</taxon>
        <taxon>Notothenioidei</taxon>
        <taxon>Nototheniidae</taxon>
        <taxon>Dissostichus</taxon>
    </lineage>
</organism>
<feature type="non-terminal residue" evidence="1">
    <location>
        <position position="332"/>
    </location>
</feature>
<dbReference type="Proteomes" id="UP001228049">
    <property type="component" value="Unassembled WGS sequence"/>
</dbReference>
<dbReference type="EMBL" id="JASDAP010000011">
    <property type="protein sequence ID" value="KAK1893821.1"/>
    <property type="molecule type" value="Genomic_DNA"/>
</dbReference>
<reference evidence="1" key="1">
    <citation type="submission" date="2023-04" db="EMBL/GenBank/DDBJ databases">
        <title>Chromosome-level genome of Chaenocephalus aceratus.</title>
        <authorList>
            <person name="Park H."/>
        </authorList>
    </citation>
    <scope>NUCLEOTIDE SEQUENCE</scope>
    <source>
        <strain evidence="1">DE</strain>
        <tissue evidence="1">Muscle</tissue>
    </source>
</reference>
<protein>
    <submittedName>
        <fullName evidence="1">Apolipoprotein B-100</fullName>
    </submittedName>
</protein>
<proteinExistence type="predicted"/>
<dbReference type="GO" id="GO:0042632">
    <property type="term" value="P:cholesterol homeostasis"/>
    <property type="evidence" value="ECO:0007669"/>
    <property type="project" value="TreeGrafter"/>
</dbReference>
<accession>A0AAD9C3X3</accession>
<dbReference type="GO" id="GO:0006642">
    <property type="term" value="P:triglyceride mobilization"/>
    <property type="evidence" value="ECO:0007669"/>
    <property type="project" value="TreeGrafter"/>
</dbReference>
<dbReference type="GO" id="GO:0034362">
    <property type="term" value="C:low-density lipoprotein particle"/>
    <property type="evidence" value="ECO:0007669"/>
    <property type="project" value="TreeGrafter"/>
</dbReference>
<dbReference type="GO" id="GO:0030301">
    <property type="term" value="P:cholesterol transport"/>
    <property type="evidence" value="ECO:0007669"/>
    <property type="project" value="TreeGrafter"/>
</dbReference>
<dbReference type="GO" id="GO:0034361">
    <property type="term" value="C:very-low-density lipoprotein particle"/>
    <property type="evidence" value="ECO:0007669"/>
    <property type="project" value="TreeGrafter"/>
</dbReference>
<name>A0AAD9C3X3_DISEL</name>
<evidence type="ECO:0000313" key="2">
    <source>
        <dbReference type="Proteomes" id="UP001228049"/>
    </source>
</evidence>
<keyword evidence="2" id="KW-1185">Reference proteome</keyword>
<dbReference type="GO" id="GO:0042953">
    <property type="term" value="P:lipoprotein transport"/>
    <property type="evidence" value="ECO:0007669"/>
    <property type="project" value="TreeGrafter"/>
</dbReference>
<dbReference type="AlphaFoldDB" id="A0AAD9C3X3"/>
<evidence type="ECO:0000313" key="1">
    <source>
        <dbReference type="EMBL" id="KAK1893821.1"/>
    </source>
</evidence>